<proteinExistence type="predicted"/>
<reference evidence="1" key="1">
    <citation type="submission" date="2021-06" db="EMBL/GenBank/DDBJ databases">
        <authorList>
            <person name="Kallberg Y."/>
            <person name="Tangrot J."/>
            <person name="Rosling A."/>
        </authorList>
    </citation>
    <scope>NUCLEOTIDE SEQUENCE</scope>
    <source>
        <strain evidence="1">IN212</strain>
    </source>
</reference>
<dbReference type="Proteomes" id="UP000789396">
    <property type="component" value="Unassembled WGS sequence"/>
</dbReference>
<evidence type="ECO:0000313" key="2">
    <source>
        <dbReference type="Proteomes" id="UP000789396"/>
    </source>
</evidence>
<gene>
    <name evidence="1" type="ORF">RFULGI_LOCUS1011</name>
</gene>
<accession>A0A9N8W1B8</accession>
<protein>
    <submittedName>
        <fullName evidence="1">7604_t:CDS:1</fullName>
    </submittedName>
</protein>
<sequence length="76" mass="8713">MVSIQRNYDQNDDITIEYIKDSSLSNMDSSNKKINNLVKEYYSSSENINNIENSDLITLLTNSVTLLDFKESVIES</sequence>
<dbReference type="EMBL" id="CAJVPZ010000537">
    <property type="protein sequence ID" value="CAG8468565.1"/>
    <property type="molecule type" value="Genomic_DNA"/>
</dbReference>
<dbReference type="AlphaFoldDB" id="A0A9N8W1B8"/>
<comment type="caution">
    <text evidence="1">The sequence shown here is derived from an EMBL/GenBank/DDBJ whole genome shotgun (WGS) entry which is preliminary data.</text>
</comment>
<evidence type="ECO:0000313" key="1">
    <source>
        <dbReference type="EMBL" id="CAG8468565.1"/>
    </source>
</evidence>
<keyword evidence="2" id="KW-1185">Reference proteome</keyword>
<name>A0A9N8W1B8_9GLOM</name>
<organism evidence="1 2">
    <name type="scientific">Racocetra fulgida</name>
    <dbReference type="NCBI Taxonomy" id="60492"/>
    <lineage>
        <taxon>Eukaryota</taxon>
        <taxon>Fungi</taxon>
        <taxon>Fungi incertae sedis</taxon>
        <taxon>Mucoromycota</taxon>
        <taxon>Glomeromycotina</taxon>
        <taxon>Glomeromycetes</taxon>
        <taxon>Diversisporales</taxon>
        <taxon>Gigasporaceae</taxon>
        <taxon>Racocetra</taxon>
    </lineage>
</organism>